<feature type="chain" id="PRO_5030662413" description="DUF3887 domain-containing protein" evidence="2">
    <location>
        <begin position="20"/>
        <end position="159"/>
    </location>
</feature>
<evidence type="ECO:0000256" key="2">
    <source>
        <dbReference type="SAM" id="SignalP"/>
    </source>
</evidence>
<proteinExistence type="predicted"/>
<keyword evidence="4" id="KW-1185">Reference proteome</keyword>
<feature type="signal peptide" evidence="2">
    <location>
        <begin position="1"/>
        <end position="19"/>
    </location>
</feature>
<organism evidence="3 4">
    <name type="scientific">Brevundimonas aurantiaca</name>
    <dbReference type="NCBI Taxonomy" id="74316"/>
    <lineage>
        <taxon>Bacteria</taxon>
        <taxon>Pseudomonadati</taxon>
        <taxon>Pseudomonadota</taxon>
        <taxon>Alphaproteobacteria</taxon>
        <taxon>Caulobacterales</taxon>
        <taxon>Caulobacteraceae</taxon>
        <taxon>Brevundimonas</taxon>
    </lineage>
</organism>
<evidence type="ECO:0008006" key="5">
    <source>
        <dbReference type="Google" id="ProtNLM"/>
    </source>
</evidence>
<gene>
    <name evidence="3" type="ORF">GGQ93_001595</name>
</gene>
<reference evidence="3 4" key="1">
    <citation type="submission" date="2020-08" db="EMBL/GenBank/DDBJ databases">
        <title>Genomic Encyclopedia of Type Strains, Phase IV (KMG-IV): sequencing the most valuable type-strain genomes for metagenomic binning, comparative biology and taxonomic classification.</title>
        <authorList>
            <person name="Goeker M."/>
        </authorList>
    </citation>
    <scope>NUCLEOTIDE SEQUENCE [LARGE SCALE GENOMIC DNA]</scope>
    <source>
        <strain evidence="3 4">DSM 4731</strain>
    </source>
</reference>
<comment type="caution">
    <text evidence="3">The sequence shown here is derived from an EMBL/GenBank/DDBJ whole genome shotgun (WGS) entry which is preliminary data.</text>
</comment>
<dbReference type="EMBL" id="JACHOQ010000003">
    <property type="protein sequence ID" value="MBB5739881.1"/>
    <property type="molecule type" value="Genomic_DNA"/>
</dbReference>
<dbReference type="RefSeq" id="WP_183216245.1">
    <property type="nucleotide sequence ID" value="NZ_CAJFZW010000009.1"/>
</dbReference>
<name>A0A7W9C6Q3_9CAUL</name>
<accession>A0A7W9C6Q3</accession>
<protein>
    <recommendedName>
        <fullName evidence="5">DUF3887 domain-containing protein</fullName>
    </recommendedName>
</protein>
<feature type="region of interest" description="Disordered" evidence="1">
    <location>
        <begin position="40"/>
        <end position="61"/>
    </location>
</feature>
<dbReference type="Proteomes" id="UP000527324">
    <property type="component" value="Unassembled WGS sequence"/>
</dbReference>
<evidence type="ECO:0000256" key="1">
    <source>
        <dbReference type="SAM" id="MobiDB-lite"/>
    </source>
</evidence>
<evidence type="ECO:0000313" key="4">
    <source>
        <dbReference type="Proteomes" id="UP000527324"/>
    </source>
</evidence>
<sequence>MKTILIVALALTAVAAPHAALSQVAAGAVANTFDGAAPAAQVPPVQTPTQAQAEPQTPAQAPDIARAEDALRNVIASAQGAGFNYAVFTPDLGGRMRQLAPQLIPLIKSFGEVRSIDFVAAEGDAQLFRITFDNKVTEWMILFDPEDRIAGLRFRPVEE</sequence>
<evidence type="ECO:0000313" key="3">
    <source>
        <dbReference type="EMBL" id="MBB5739881.1"/>
    </source>
</evidence>
<dbReference type="AlphaFoldDB" id="A0A7W9C6Q3"/>
<keyword evidence="2" id="KW-0732">Signal</keyword>